<proteinExistence type="predicted"/>
<dbReference type="PANTHER" id="PTHR43252">
    <property type="entry name" value="TRANSCRIPTIONAL REGULATOR YQJI"/>
    <property type="match status" value="1"/>
</dbReference>
<name>A0A5P9QD48_9MICO</name>
<reference evidence="3 4" key="1">
    <citation type="submission" date="2019-10" db="EMBL/GenBank/DDBJ databases">
        <title>Genome sequence of Luteimicrobium xylanilyticum HY-24.</title>
        <authorList>
            <person name="Kim D.Y."/>
            <person name="Park H.-Y."/>
        </authorList>
    </citation>
    <scope>NUCLEOTIDE SEQUENCE [LARGE SCALE GENOMIC DNA]</scope>
    <source>
        <strain evidence="3 4">HY-24</strain>
    </source>
</reference>
<feature type="domain" description="Transcription regulator PadR N-terminal" evidence="2">
    <location>
        <begin position="14"/>
        <end position="82"/>
    </location>
</feature>
<organism evidence="3 4">
    <name type="scientific">Luteimicrobium xylanilyticum</name>
    <dbReference type="NCBI Taxonomy" id="1133546"/>
    <lineage>
        <taxon>Bacteria</taxon>
        <taxon>Bacillati</taxon>
        <taxon>Actinomycetota</taxon>
        <taxon>Actinomycetes</taxon>
        <taxon>Micrococcales</taxon>
        <taxon>Luteimicrobium</taxon>
    </lineage>
</organism>
<dbReference type="InterPro" id="IPR036388">
    <property type="entry name" value="WH-like_DNA-bd_sf"/>
</dbReference>
<keyword evidence="4" id="KW-1185">Reference proteome</keyword>
<feature type="region of interest" description="Disordered" evidence="1">
    <location>
        <begin position="124"/>
        <end position="158"/>
    </location>
</feature>
<evidence type="ECO:0000259" key="2">
    <source>
        <dbReference type="Pfam" id="PF03551"/>
    </source>
</evidence>
<protein>
    <submittedName>
        <fullName evidence="3">Transcriptional regulator YqjI</fullName>
    </submittedName>
</protein>
<evidence type="ECO:0000313" key="3">
    <source>
        <dbReference type="EMBL" id="QFU99012.1"/>
    </source>
</evidence>
<dbReference type="Gene3D" id="1.10.10.10">
    <property type="entry name" value="Winged helix-like DNA-binding domain superfamily/Winged helix DNA-binding domain"/>
    <property type="match status" value="1"/>
</dbReference>
<dbReference type="EMBL" id="CP045529">
    <property type="protein sequence ID" value="QFU99012.1"/>
    <property type="molecule type" value="Genomic_DNA"/>
</dbReference>
<dbReference type="Proteomes" id="UP000326702">
    <property type="component" value="Chromosome"/>
</dbReference>
<dbReference type="SUPFAM" id="SSF46785">
    <property type="entry name" value="Winged helix' DNA-binding domain"/>
    <property type="match status" value="1"/>
</dbReference>
<dbReference type="AlphaFoldDB" id="A0A5P9QD48"/>
<dbReference type="InterPro" id="IPR036390">
    <property type="entry name" value="WH_DNA-bd_sf"/>
</dbReference>
<evidence type="ECO:0000256" key="1">
    <source>
        <dbReference type="SAM" id="MobiDB-lite"/>
    </source>
</evidence>
<dbReference type="KEGG" id="lxl:KDY119_02538"/>
<dbReference type="RefSeq" id="WP_036946595.1">
    <property type="nucleotide sequence ID" value="NZ_BAABIH010000004.1"/>
</dbReference>
<evidence type="ECO:0000313" key="4">
    <source>
        <dbReference type="Proteomes" id="UP000326702"/>
    </source>
</evidence>
<dbReference type="OrthoDB" id="9814826at2"/>
<gene>
    <name evidence="3" type="ORF">KDY119_02538</name>
</gene>
<dbReference type="PANTHER" id="PTHR43252:SF7">
    <property type="entry name" value="TRANSCRIPTIONAL REGULATOR YQJI"/>
    <property type="match status" value="1"/>
</dbReference>
<sequence length="209" mass="22951">MVAVFAHGELRLYLLALLADGPRHGYELITALSDRFGGTYRPSAGTVYPRLARLEEEGLVRRAASGRTAPYALTDAGREELAARADDVARLERGIDETVRERAQSLREDVASSMQGLRAELALAAQEARQEARRTPRGPASDAQDRGRQARAASNRARREVDAMLQAFRDDLRAELRRADAVDAVSRVTVETARTVLDSARAAIRATLR</sequence>
<dbReference type="InterPro" id="IPR005149">
    <property type="entry name" value="Tscrpt_reg_PadR_N"/>
</dbReference>
<accession>A0A5P9QD48</accession>
<dbReference type="Pfam" id="PF03551">
    <property type="entry name" value="PadR"/>
    <property type="match status" value="1"/>
</dbReference>